<organism evidence="2 3">
    <name type="scientific">Brumimicrobium salinarum</name>
    <dbReference type="NCBI Taxonomy" id="2058658"/>
    <lineage>
        <taxon>Bacteria</taxon>
        <taxon>Pseudomonadati</taxon>
        <taxon>Bacteroidota</taxon>
        <taxon>Flavobacteriia</taxon>
        <taxon>Flavobacteriales</taxon>
        <taxon>Crocinitomicaceae</taxon>
        <taxon>Brumimicrobium</taxon>
    </lineage>
</organism>
<sequence length="296" mass="34678">MKEVNYIKQLTEAMNKMSDDDRLNPSHVSLYIALFQFWNMNRFKSPISVTRTDVMRVSKIGSNSTYHRCITDLHKWKYLEYLPSYNPFKGSKVNMFIFGTGVEQVVNSNHSKNEQVPEQVVNRNHSKNEQALVPSINSIKLNKQYKHYKPIQTKKREEKKSSPHPSQNQNDESSFHEDELHSPKKNDLQSSDSPKSKKASKSDLQSPTKRKRFVPPELQEVKTFFHENKSSYQVAEMFFNHFESNGWKVAGKAPMKKWKAAARNWIIRDEKYQAQSRSPAQQRLHVNENKDYDIPL</sequence>
<comment type="caution">
    <text evidence="2">The sequence shown here is derived from an EMBL/GenBank/DDBJ whole genome shotgun (WGS) entry which is preliminary data.</text>
</comment>
<feature type="compositionally biased region" description="Basic and acidic residues" evidence="1">
    <location>
        <begin position="173"/>
        <end position="187"/>
    </location>
</feature>
<dbReference type="AlphaFoldDB" id="A0A2I0R5C1"/>
<proteinExistence type="predicted"/>
<keyword evidence="3" id="KW-1185">Reference proteome</keyword>
<name>A0A2I0R5C1_9FLAO</name>
<evidence type="ECO:0000313" key="3">
    <source>
        <dbReference type="Proteomes" id="UP000236654"/>
    </source>
</evidence>
<dbReference type="Proteomes" id="UP000236654">
    <property type="component" value="Unassembled WGS sequence"/>
</dbReference>
<feature type="compositionally biased region" description="Polar residues" evidence="1">
    <location>
        <begin position="163"/>
        <end position="172"/>
    </location>
</feature>
<gene>
    <name evidence="2" type="ORF">CW751_00125</name>
</gene>
<dbReference type="OrthoDB" id="1442826at2"/>
<evidence type="ECO:0000313" key="2">
    <source>
        <dbReference type="EMBL" id="PKR81783.1"/>
    </source>
</evidence>
<protein>
    <submittedName>
        <fullName evidence="2">Transcriptional regulator</fullName>
    </submittedName>
</protein>
<feature type="compositionally biased region" description="Basic and acidic residues" evidence="1">
    <location>
        <begin position="285"/>
        <end position="296"/>
    </location>
</feature>
<reference evidence="2 3" key="1">
    <citation type="submission" date="2017-12" db="EMBL/GenBank/DDBJ databases">
        <title>The draft genome sequence of Brumimicrobium saltpan LHR20.</title>
        <authorList>
            <person name="Do Z.-J."/>
            <person name="Luo H.-R."/>
        </authorList>
    </citation>
    <scope>NUCLEOTIDE SEQUENCE [LARGE SCALE GENOMIC DNA]</scope>
    <source>
        <strain evidence="2 3">LHR20</strain>
    </source>
</reference>
<dbReference type="RefSeq" id="WP_101332929.1">
    <property type="nucleotide sequence ID" value="NZ_PJNI01000001.1"/>
</dbReference>
<feature type="region of interest" description="Disordered" evidence="1">
    <location>
        <begin position="151"/>
        <end position="215"/>
    </location>
</feature>
<evidence type="ECO:0000256" key="1">
    <source>
        <dbReference type="SAM" id="MobiDB-lite"/>
    </source>
</evidence>
<accession>A0A2I0R5C1</accession>
<feature type="region of interest" description="Disordered" evidence="1">
    <location>
        <begin position="272"/>
        <end position="296"/>
    </location>
</feature>
<dbReference type="EMBL" id="PJNI01000001">
    <property type="protein sequence ID" value="PKR81783.1"/>
    <property type="molecule type" value="Genomic_DNA"/>
</dbReference>